<protein>
    <submittedName>
        <fullName evidence="5">Uncharacterized protein</fullName>
    </submittedName>
</protein>
<evidence type="ECO:0000313" key="5">
    <source>
        <dbReference type="EMBL" id="CAK9151757.1"/>
    </source>
</evidence>
<keyword evidence="2" id="KW-0863">Zinc-finger</keyword>
<organism evidence="5 6">
    <name type="scientific">Ilex paraguariensis</name>
    <name type="common">yerba mate</name>
    <dbReference type="NCBI Taxonomy" id="185542"/>
    <lineage>
        <taxon>Eukaryota</taxon>
        <taxon>Viridiplantae</taxon>
        <taxon>Streptophyta</taxon>
        <taxon>Embryophyta</taxon>
        <taxon>Tracheophyta</taxon>
        <taxon>Spermatophyta</taxon>
        <taxon>Magnoliopsida</taxon>
        <taxon>eudicotyledons</taxon>
        <taxon>Gunneridae</taxon>
        <taxon>Pentapetalae</taxon>
        <taxon>asterids</taxon>
        <taxon>campanulids</taxon>
        <taxon>Aquifoliales</taxon>
        <taxon>Aquifoliaceae</taxon>
        <taxon>Ilex</taxon>
    </lineage>
</organism>
<reference evidence="5 6" key="1">
    <citation type="submission" date="2024-02" db="EMBL/GenBank/DDBJ databases">
        <authorList>
            <person name="Vignale AGUSTIN F."/>
            <person name="Sosa J E."/>
            <person name="Modenutti C."/>
        </authorList>
    </citation>
    <scope>NUCLEOTIDE SEQUENCE [LARGE SCALE GENOMIC DNA]</scope>
</reference>
<dbReference type="PANTHER" id="PTHR13793:SF148">
    <property type="entry name" value="RING_FYVE_PHD ZINC FINGER SUPERFAMILY PROTEIN"/>
    <property type="match status" value="1"/>
</dbReference>
<dbReference type="GO" id="GO:0008270">
    <property type="term" value="F:zinc ion binding"/>
    <property type="evidence" value="ECO:0007669"/>
    <property type="project" value="UniProtKB-KW"/>
</dbReference>
<keyword evidence="1" id="KW-0479">Metal-binding</keyword>
<sequence>MEGKFHGLPTLKGFRLKQQGEDKHQEHEDDGVTSERLPVKTRKEFRDQPPVSLNSTITTTYCMPAKKRVWAPSKSNLITGEPISHFNLIVEYIFFLSSTSPSSDEDGGFKIKEQREKEAEKVREEKEDGDDLNVCAICQSTDLPSDPIVFCDGCENTLRRVSQNWIVRGGAMKPTNDGQGAHIVCALLVPEVFSVTRKT</sequence>
<feature type="compositionally biased region" description="Basic and acidic residues" evidence="4">
    <location>
        <begin position="37"/>
        <end position="47"/>
    </location>
</feature>
<accession>A0ABC8S4G6</accession>
<feature type="region of interest" description="Disordered" evidence="4">
    <location>
        <begin position="1"/>
        <end position="50"/>
    </location>
</feature>
<dbReference type="InterPro" id="IPR013083">
    <property type="entry name" value="Znf_RING/FYVE/PHD"/>
</dbReference>
<comment type="caution">
    <text evidence="5">The sequence shown here is derived from an EMBL/GenBank/DDBJ whole genome shotgun (WGS) entry which is preliminary data.</text>
</comment>
<keyword evidence="3" id="KW-0862">Zinc</keyword>
<dbReference type="InterPro" id="IPR011011">
    <property type="entry name" value="Znf_FYVE_PHD"/>
</dbReference>
<feature type="compositionally biased region" description="Basic and acidic residues" evidence="4">
    <location>
        <begin position="107"/>
        <end position="125"/>
    </location>
</feature>
<evidence type="ECO:0000256" key="2">
    <source>
        <dbReference type="ARBA" id="ARBA00022771"/>
    </source>
</evidence>
<dbReference type="Proteomes" id="UP001642360">
    <property type="component" value="Unassembled WGS sequence"/>
</dbReference>
<dbReference type="SUPFAM" id="SSF57903">
    <property type="entry name" value="FYVE/PHD zinc finger"/>
    <property type="match status" value="1"/>
</dbReference>
<dbReference type="PANTHER" id="PTHR13793">
    <property type="entry name" value="PHD FINGER PROTEINS"/>
    <property type="match status" value="1"/>
</dbReference>
<evidence type="ECO:0000313" key="6">
    <source>
        <dbReference type="Proteomes" id="UP001642360"/>
    </source>
</evidence>
<name>A0ABC8S4G6_9AQUA</name>
<evidence type="ECO:0000256" key="3">
    <source>
        <dbReference type="ARBA" id="ARBA00022833"/>
    </source>
</evidence>
<feature type="region of interest" description="Disordered" evidence="4">
    <location>
        <begin position="100"/>
        <end position="125"/>
    </location>
</feature>
<dbReference type="Gene3D" id="3.30.40.10">
    <property type="entry name" value="Zinc/RING finger domain, C3HC4 (zinc finger)"/>
    <property type="match status" value="1"/>
</dbReference>
<evidence type="ECO:0000256" key="4">
    <source>
        <dbReference type="SAM" id="MobiDB-lite"/>
    </source>
</evidence>
<dbReference type="AlphaFoldDB" id="A0ABC8S4G6"/>
<dbReference type="EMBL" id="CAUOFW020002169">
    <property type="protein sequence ID" value="CAK9151757.1"/>
    <property type="molecule type" value="Genomic_DNA"/>
</dbReference>
<dbReference type="InterPro" id="IPR050701">
    <property type="entry name" value="Histone_Mod_Regulator"/>
</dbReference>
<proteinExistence type="predicted"/>
<evidence type="ECO:0000256" key="1">
    <source>
        <dbReference type="ARBA" id="ARBA00022723"/>
    </source>
</evidence>
<gene>
    <name evidence="5" type="ORF">ILEXP_LOCUS19924</name>
</gene>
<feature type="compositionally biased region" description="Basic and acidic residues" evidence="4">
    <location>
        <begin position="18"/>
        <end position="27"/>
    </location>
</feature>
<keyword evidence="6" id="KW-1185">Reference proteome</keyword>